<proteinExistence type="predicted"/>
<dbReference type="EMBL" id="BMKN01000001">
    <property type="protein sequence ID" value="GGE36369.1"/>
    <property type="molecule type" value="Genomic_DNA"/>
</dbReference>
<reference evidence="1" key="2">
    <citation type="submission" date="2020-09" db="EMBL/GenBank/DDBJ databases">
        <authorList>
            <person name="Sun Q."/>
            <person name="Zhou Y."/>
        </authorList>
    </citation>
    <scope>NUCLEOTIDE SEQUENCE</scope>
    <source>
        <strain evidence="1">CGMCC 1.16012</strain>
    </source>
</reference>
<keyword evidence="2" id="KW-1185">Reference proteome</keyword>
<dbReference type="Proteomes" id="UP000606730">
    <property type="component" value="Unassembled WGS sequence"/>
</dbReference>
<comment type="caution">
    <text evidence="1">The sequence shown here is derived from an EMBL/GenBank/DDBJ whole genome shotgun (WGS) entry which is preliminary data.</text>
</comment>
<reference evidence="1" key="1">
    <citation type="journal article" date="2014" name="Int. J. Syst. Evol. Microbiol.">
        <title>Complete genome sequence of Corynebacterium casei LMG S-19264T (=DSM 44701T), isolated from a smear-ripened cheese.</title>
        <authorList>
            <consortium name="US DOE Joint Genome Institute (JGI-PGF)"/>
            <person name="Walter F."/>
            <person name="Albersmeier A."/>
            <person name="Kalinowski J."/>
            <person name="Ruckert C."/>
        </authorList>
    </citation>
    <scope>NUCLEOTIDE SEQUENCE</scope>
    <source>
        <strain evidence="1">CGMCC 1.16012</strain>
    </source>
</reference>
<protein>
    <submittedName>
        <fullName evidence="1">Uncharacterized protein</fullName>
    </submittedName>
</protein>
<evidence type="ECO:0000313" key="2">
    <source>
        <dbReference type="Proteomes" id="UP000606730"/>
    </source>
</evidence>
<sequence>MAAAEYRIVPIGVGRLKLTRYLATGVREVERSEPPSNEVNAAYALTCRWAWPKLSE</sequence>
<gene>
    <name evidence="1" type="ORF">GCM10011517_00160</name>
</gene>
<name>A0A917A956_9RHOB</name>
<evidence type="ECO:0000313" key="1">
    <source>
        <dbReference type="EMBL" id="GGE36369.1"/>
    </source>
</evidence>
<accession>A0A917A956</accession>
<dbReference type="AlphaFoldDB" id="A0A917A956"/>
<organism evidence="1 2">
    <name type="scientific">Actibacterium pelagium</name>
    <dbReference type="NCBI Taxonomy" id="2029103"/>
    <lineage>
        <taxon>Bacteria</taxon>
        <taxon>Pseudomonadati</taxon>
        <taxon>Pseudomonadota</taxon>
        <taxon>Alphaproteobacteria</taxon>
        <taxon>Rhodobacterales</taxon>
        <taxon>Roseobacteraceae</taxon>
        <taxon>Actibacterium</taxon>
    </lineage>
</organism>